<accession>A0A1J1I8T0</accession>
<dbReference type="EMBL" id="CVRI01000043">
    <property type="protein sequence ID" value="CRK96122.1"/>
    <property type="molecule type" value="Genomic_DNA"/>
</dbReference>
<name>A0A1J1I8T0_9DIPT</name>
<proteinExistence type="predicted"/>
<protein>
    <submittedName>
        <fullName evidence="1">CLUMA_CG009552, isoform A</fullName>
    </submittedName>
</protein>
<sequence length="68" mass="7900">MLTYNTFMYINHAHSTLDDDFDPPQHNFTEKDSSRFLSYEAFGSFAAFVEECKATTKQQPHETGRSYP</sequence>
<evidence type="ECO:0000313" key="2">
    <source>
        <dbReference type="Proteomes" id="UP000183832"/>
    </source>
</evidence>
<keyword evidence="2" id="KW-1185">Reference proteome</keyword>
<organism evidence="1 2">
    <name type="scientific">Clunio marinus</name>
    <dbReference type="NCBI Taxonomy" id="568069"/>
    <lineage>
        <taxon>Eukaryota</taxon>
        <taxon>Metazoa</taxon>
        <taxon>Ecdysozoa</taxon>
        <taxon>Arthropoda</taxon>
        <taxon>Hexapoda</taxon>
        <taxon>Insecta</taxon>
        <taxon>Pterygota</taxon>
        <taxon>Neoptera</taxon>
        <taxon>Endopterygota</taxon>
        <taxon>Diptera</taxon>
        <taxon>Nematocera</taxon>
        <taxon>Chironomoidea</taxon>
        <taxon>Chironomidae</taxon>
        <taxon>Clunio</taxon>
    </lineage>
</organism>
<dbReference type="Proteomes" id="UP000183832">
    <property type="component" value="Unassembled WGS sequence"/>
</dbReference>
<evidence type="ECO:0000313" key="1">
    <source>
        <dbReference type="EMBL" id="CRK96122.1"/>
    </source>
</evidence>
<reference evidence="1 2" key="1">
    <citation type="submission" date="2015-04" db="EMBL/GenBank/DDBJ databases">
        <authorList>
            <person name="Syromyatnikov M.Y."/>
            <person name="Popov V.N."/>
        </authorList>
    </citation>
    <scope>NUCLEOTIDE SEQUENCE [LARGE SCALE GENOMIC DNA]</scope>
</reference>
<gene>
    <name evidence="1" type="ORF">CLUMA_CG009552</name>
</gene>
<dbReference type="AlphaFoldDB" id="A0A1J1I8T0"/>